<dbReference type="Proteomes" id="UP001431783">
    <property type="component" value="Unassembled WGS sequence"/>
</dbReference>
<evidence type="ECO:0000313" key="4">
    <source>
        <dbReference type="EMBL" id="KAK9887747.1"/>
    </source>
</evidence>
<dbReference type="EMBL" id="JARQZJ010000121">
    <property type="protein sequence ID" value="KAK9887747.1"/>
    <property type="molecule type" value="Genomic_DNA"/>
</dbReference>
<protein>
    <recommendedName>
        <fullName evidence="3">COX assembly mitochondrial protein</fullName>
    </recommendedName>
</protein>
<comment type="subcellular location">
    <subcellularLocation>
        <location evidence="3">Mitochondrion</location>
    </subcellularLocation>
</comment>
<comment type="caution">
    <text evidence="4">The sequence shown here is derived from an EMBL/GenBank/DDBJ whole genome shotgun (WGS) entry which is preliminary data.</text>
</comment>
<dbReference type="Pfam" id="PF08583">
    <property type="entry name" value="Cmc1"/>
    <property type="match status" value="1"/>
</dbReference>
<reference evidence="4 5" key="1">
    <citation type="submission" date="2023-03" db="EMBL/GenBank/DDBJ databases">
        <title>Genome insight into feeding habits of ladybird beetles.</title>
        <authorList>
            <person name="Li H.-S."/>
            <person name="Huang Y.-H."/>
            <person name="Pang H."/>
        </authorList>
    </citation>
    <scope>NUCLEOTIDE SEQUENCE [LARGE SCALE GENOMIC DNA]</scope>
    <source>
        <strain evidence="4">SYSU_2023b</strain>
        <tissue evidence="4">Whole body</tissue>
    </source>
</reference>
<comment type="similarity">
    <text evidence="1 3">Belongs to the CMC family.</text>
</comment>
<name>A0AAW1V626_9CUCU</name>
<evidence type="ECO:0000256" key="2">
    <source>
        <dbReference type="ARBA" id="ARBA00023157"/>
    </source>
</evidence>
<organism evidence="4 5">
    <name type="scientific">Henosepilachna vigintioctopunctata</name>
    <dbReference type="NCBI Taxonomy" id="420089"/>
    <lineage>
        <taxon>Eukaryota</taxon>
        <taxon>Metazoa</taxon>
        <taxon>Ecdysozoa</taxon>
        <taxon>Arthropoda</taxon>
        <taxon>Hexapoda</taxon>
        <taxon>Insecta</taxon>
        <taxon>Pterygota</taxon>
        <taxon>Neoptera</taxon>
        <taxon>Endopterygota</taxon>
        <taxon>Coleoptera</taxon>
        <taxon>Polyphaga</taxon>
        <taxon>Cucujiformia</taxon>
        <taxon>Coccinelloidea</taxon>
        <taxon>Coccinellidae</taxon>
        <taxon>Epilachninae</taxon>
        <taxon>Epilachnini</taxon>
        <taxon>Henosepilachna</taxon>
    </lineage>
</organism>
<accession>A0AAW1V626</accession>
<evidence type="ECO:0000256" key="3">
    <source>
        <dbReference type="RuleBase" id="RU364104"/>
    </source>
</evidence>
<proteinExistence type="inferred from homology"/>
<sequence>MQGVPQEEYDACVTHLEYYKKCIGEYRLLRYVGFCNTPYSRLMKCLKRLYEMETEIGRQRAREFRKKYGFPDVG</sequence>
<keyword evidence="3" id="KW-0496">Mitochondrion</keyword>
<evidence type="ECO:0000256" key="1">
    <source>
        <dbReference type="ARBA" id="ARBA00007347"/>
    </source>
</evidence>
<evidence type="ECO:0000313" key="5">
    <source>
        <dbReference type="Proteomes" id="UP001431783"/>
    </source>
</evidence>
<keyword evidence="5" id="KW-1185">Reference proteome</keyword>
<dbReference type="AlphaFoldDB" id="A0AAW1V626"/>
<gene>
    <name evidence="4" type="ORF">WA026_000061</name>
</gene>
<dbReference type="GO" id="GO:0005739">
    <property type="term" value="C:mitochondrion"/>
    <property type="evidence" value="ECO:0007669"/>
    <property type="project" value="UniProtKB-SubCell"/>
</dbReference>
<dbReference type="InterPro" id="IPR013892">
    <property type="entry name" value="Cyt_c_biogenesis_Cmc1-like"/>
</dbReference>
<keyword evidence="2" id="KW-1015">Disulfide bond</keyword>